<dbReference type="PANTHER" id="PTHR43283:SF7">
    <property type="entry name" value="BETA-LACTAMASE-RELATED DOMAIN-CONTAINING PROTEIN"/>
    <property type="match status" value="1"/>
</dbReference>
<evidence type="ECO:0000259" key="1">
    <source>
        <dbReference type="Pfam" id="PF00144"/>
    </source>
</evidence>
<sequence>MIQTKLPRSKPEEQNVSPKSIIDFVNALETEELEVHSFIVLRHGQVIAEGTWSPYNEEHPHILNSLSKSFTSTAIGLAVEEGKLSLDDDVISFFLEYMTDEIERNMANLKVRHLLSMSTGHDEDTTPNLRRSNDWVREFLNMPIVHKPGTHFLYNTGATYMLSAILTKVTGMKLLDYLEPRLFEPLGMSDITTTTCPKGIHFGGAGMSVKIEDIAKFGLLYLQKGVWEGKRIIPEHWVEQATSKQISNGNDDHDWAQGYGYQFWRCRHGAYRGDGAFGQFCVVLPEQDAVVAITAGVMDMGDILNLVWDHLLPGMTGPAEGQQSDLDRKLASLTYDSPRVLTTSPNINRWSGKRFEAQPNDVGISAFSFTFSEEKGEFVFWDSEGQHEFQIGYGKWIESEYSIAGQKVMAAVSGTWRNRNTFEVTIRLLGTPFCDTWTCDFIHGAVRINVSRNIWTVPGLSDMALVPSLVGYIQ</sequence>
<accession>A0A942TRL7</accession>
<keyword evidence="2" id="KW-0378">Hydrolase</keyword>
<evidence type="ECO:0000313" key="2">
    <source>
        <dbReference type="EMBL" id="MBS4200857.1"/>
    </source>
</evidence>
<dbReference type="Pfam" id="PF00144">
    <property type="entry name" value="Beta-lactamase"/>
    <property type="match status" value="1"/>
</dbReference>
<organism evidence="2 3">
    <name type="scientific">Lederbergia citrisecunda</name>
    <dbReference type="NCBI Taxonomy" id="2833583"/>
    <lineage>
        <taxon>Bacteria</taxon>
        <taxon>Bacillati</taxon>
        <taxon>Bacillota</taxon>
        <taxon>Bacilli</taxon>
        <taxon>Bacillales</taxon>
        <taxon>Bacillaceae</taxon>
        <taxon>Lederbergia</taxon>
    </lineage>
</organism>
<dbReference type="GO" id="GO:0016787">
    <property type="term" value="F:hydrolase activity"/>
    <property type="evidence" value="ECO:0007669"/>
    <property type="project" value="UniProtKB-KW"/>
</dbReference>
<dbReference type="AlphaFoldDB" id="A0A942TRL7"/>
<feature type="domain" description="Beta-lactamase-related" evidence="1">
    <location>
        <begin position="37"/>
        <end position="294"/>
    </location>
</feature>
<reference evidence="2 3" key="1">
    <citation type="submission" date="2021-05" db="EMBL/GenBank/DDBJ databases">
        <title>Novel Bacillus species.</title>
        <authorList>
            <person name="Liu G."/>
        </authorList>
    </citation>
    <scope>NUCLEOTIDE SEQUENCE [LARGE SCALE GENOMIC DNA]</scope>
    <source>
        <strain evidence="2 3">FJAT-49732</strain>
    </source>
</reference>
<dbReference type="InterPro" id="IPR001466">
    <property type="entry name" value="Beta-lactam-related"/>
</dbReference>
<dbReference type="EMBL" id="JAGYPJ010000001">
    <property type="protein sequence ID" value="MBS4200857.1"/>
    <property type="molecule type" value="Genomic_DNA"/>
</dbReference>
<dbReference type="RefSeq" id="WP_213111390.1">
    <property type="nucleotide sequence ID" value="NZ_JAGYPJ010000001.1"/>
</dbReference>
<protein>
    <submittedName>
        <fullName evidence="2">Serine hydrolase</fullName>
    </submittedName>
</protein>
<dbReference type="Proteomes" id="UP000682713">
    <property type="component" value="Unassembled WGS sequence"/>
</dbReference>
<proteinExistence type="predicted"/>
<dbReference type="InterPro" id="IPR012338">
    <property type="entry name" value="Beta-lactam/transpept-like"/>
</dbReference>
<name>A0A942TRL7_9BACI</name>
<keyword evidence="3" id="KW-1185">Reference proteome</keyword>
<dbReference type="SUPFAM" id="SSF56601">
    <property type="entry name" value="beta-lactamase/transpeptidase-like"/>
    <property type="match status" value="1"/>
</dbReference>
<evidence type="ECO:0000313" key="3">
    <source>
        <dbReference type="Proteomes" id="UP000682713"/>
    </source>
</evidence>
<dbReference type="Gene3D" id="3.40.710.10">
    <property type="entry name" value="DD-peptidase/beta-lactamase superfamily"/>
    <property type="match status" value="1"/>
</dbReference>
<dbReference type="InterPro" id="IPR050789">
    <property type="entry name" value="Diverse_Enzym_Activities"/>
</dbReference>
<gene>
    <name evidence="2" type="ORF">KHA93_14570</name>
</gene>
<comment type="caution">
    <text evidence="2">The sequence shown here is derived from an EMBL/GenBank/DDBJ whole genome shotgun (WGS) entry which is preliminary data.</text>
</comment>
<dbReference type="PANTHER" id="PTHR43283">
    <property type="entry name" value="BETA-LACTAMASE-RELATED"/>
    <property type="match status" value="1"/>
</dbReference>